<dbReference type="AlphaFoldDB" id="A0AA38XA15"/>
<dbReference type="GO" id="GO:0008270">
    <property type="term" value="F:zinc ion binding"/>
    <property type="evidence" value="ECO:0007669"/>
    <property type="project" value="InterPro"/>
</dbReference>
<keyword evidence="4" id="KW-0238">DNA-binding</keyword>
<evidence type="ECO:0000259" key="8">
    <source>
        <dbReference type="PROSITE" id="PS50048"/>
    </source>
</evidence>
<keyword evidence="2" id="KW-0862">Zinc</keyword>
<feature type="compositionally biased region" description="Basic and acidic residues" evidence="7">
    <location>
        <begin position="423"/>
        <end position="439"/>
    </location>
</feature>
<dbReference type="Gene3D" id="4.10.240.10">
    <property type="entry name" value="Zn(2)-C6 fungal-type DNA-binding domain"/>
    <property type="match status" value="1"/>
</dbReference>
<dbReference type="PANTHER" id="PTHR36206">
    <property type="entry name" value="ASPERCRYPTIN BIOSYNTHESIS CLUSTER-SPECIFIC TRANSCRIPTION REGULATOR ATNN-RELATED"/>
    <property type="match status" value="1"/>
</dbReference>
<evidence type="ECO:0000256" key="1">
    <source>
        <dbReference type="ARBA" id="ARBA00022723"/>
    </source>
</evidence>
<dbReference type="InterPro" id="IPR036864">
    <property type="entry name" value="Zn2-C6_fun-type_DNA-bd_sf"/>
</dbReference>
<comment type="caution">
    <text evidence="9">The sequence shown here is derived from an EMBL/GenBank/DDBJ whole genome shotgun (WGS) entry which is preliminary data.</text>
</comment>
<evidence type="ECO:0000256" key="2">
    <source>
        <dbReference type="ARBA" id="ARBA00022833"/>
    </source>
</evidence>
<organism evidence="9 10">
    <name type="scientific">Cladophialophora chaetospira</name>
    <dbReference type="NCBI Taxonomy" id="386627"/>
    <lineage>
        <taxon>Eukaryota</taxon>
        <taxon>Fungi</taxon>
        <taxon>Dikarya</taxon>
        <taxon>Ascomycota</taxon>
        <taxon>Pezizomycotina</taxon>
        <taxon>Eurotiomycetes</taxon>
        <taxon>Chaetothyriomycetidae</taxon>
        <taxon>Chaetothyriales</taxon>
        <taxon>Herpotrichiellaceae</taxon>
        <taxon>Cladophialophora</taxon>
    </lineage>
</organism>
<proteinExistence type="predicted"/>
<reference evidence="9" key="1">
    <citation type="submission" date="2022-10" db="EMBL/GenBank/DDBJ databases">
        <title>Culturing micro-colonial fungi from biological soil crusts in the Mojave desert and describing Neophaeococcomyces mojavensis, and introducing the new genera and species Taxawa tesnikishii.</title>
        <authorList>
            <person name="Kurbessoian T."/>
            <person name="Stajich J.E."/>
        </authorList>
    </citation>
    <scope>NUCLEOTIDE SEQUENCE</scope>
    <source>
        <strain evidence="9">TK_41</strain>
    </source>
</reference>
<dbReference type="Pfam" id="PF00172">
    <property type="entry name" value="Zn_clus"/>
    <property type="match status" value="1"/>
</dbReference>
<dbReference type="GO" id="GO:0003677">
    <property type="term" value="F:DNA binding"/>
    <property type="evidence" value="ECO:0007669"/>
    <property type="project" value="UniProtKB-KW"/>
</dbReference>
<dbReference type="GO" id="GO:0000981">
    <property type="term" value="F:DNA-binding transcription factor activity, RNA polymerase II-specific"/>
    <property type="evidence" value="ECO:0007669"/>
    <property type="project" value="InterPro"/>
</dbReference>
<dbReference type="Proteomes" id="UP001172673">
    <property type="component" value="Unassembled WGS sequence"/>
</dbReference>
<dbReference type="EMBL" id="JAPDRK010000008">
    <property type="protein sequence ID" value="KAJ9609578.1"/>
    <property type="molecule type" value="Genomic_DNA"/>
</dbReference>
<evidence type="ECO:0000256" key="7">
    <source>
        <dbReference type="SAM" id="MobiDB-lite"/>
    </source>
</evidence>
<name>A0AA38XA15_9EURO</name>
<evidence type="ECO:0000256" key="4">
    <source>
        <dbReference type="ARBA" id="ARBA00023125"/>
    </source>
</evidence>
<gene>
    <name evidence="9" type="ORF">H2200_005905</name>
</gene>
<dbReference type="CDD" id="cd00067">
    <property type="entry name" value="GAL4"/>
    <property type="match status" value="1"/>
</dbReference>
<keyword evidence="1" id="KW-0479">Metal-binding</keyword>
<keyword evidence="10" id="KW-1185">Reference proteome</keyword>
<keyword evidence="5" id="KW-0804">Transcription</keyword>
<evidence type="ECO:0000256" key="6">
    <source>
        <dbReference type="ARBA" id="ARBA00023242"/>
    </source>
</evidence>
<keyword evidence="6" id="KW-0539">Nucleus</keyword>
<keyword evidence="3" id="KW-0805">Transcription regulation</keyword>
<feature type="region of interest" description="Disordered" evidence="7">
    <location>
        <begin position="418"/>
        <end position="439"/>
    </location>
</feature>
<dbReference type="PROSITE" id="PS00463">
    <property type="entry name" value="ZN2_CY6_FUNGAL_1"/>
    <property type="match status" value="1"/>
</dbReference>
<feature type="region of interest" description="Disordered" evidence="7">
    <location>
        <begin position="1"/>
        <end position="27"/>
    </location>
</feature>
<sequence>MSTETSAADSDGSPPPPPRAMLGDKARTKKWAPKTFNGCMTCKKRRIKCDEGKPSCQRCFKSNIRCGGYAPPKIRLFDPSSSLSLSTATPQALPPTAKAAFPADPEVPKAQDPNDLQLQSQLHSFPHPRELALVPKFGTQEEYHSFQFFLEKTSDLISVYSDPYLWGVLLPQATYHQPSIKHSIIALACLHQSLTTLGPISERAKHNFMFHYNTAIRALVVDKPPIDIVLAACVIFWALENFNGSGQAAFDHMKAAIKILGEWKSKPRINDTTNDFISKYIEPSIIDGIKYASKCRIEELASQMSALSLTSRDVRIMNADHPAFDNLEDAEKYLGECIHNILTLKSQTQAQITLHGDDTVLIKELEEIEELDVRLYRWMHLFQKLTATGPVYMRRMLIVHNVAANILLDQLKKQAKYTATQEEQEREKDHDSPDRAGRSRHDFVVIEVEDMLQYDPLVAAESSRKTPPALGLIPPLLLVATSAERIETRRRAISVLNLLHVIEGPWSSDHAARIAESMLEIAKDHAGAVAAVQMHDMSFDFDDEDQTLRIDWEPDDAVLSSTTLERTVDVSGMDWQHTVSPF</sequence>
<evidence type="ECO:0000313" key="10">
    <source>
        <dbReference type="Proteomes" id="UP001172673"/>
    </source>
</evidence>
<accession>A0AA38XA15</accession>
<dbReference type="InterPro" id="IPR001138">
    <property type="entry name" value="Zn2Cys6_DnaBD"/>
</dbReference>
<dbReference type="SUPFAM" id="SSF57701">
    <property type="entry name" value="Zn2/Cys6 DNA-binding domain"/>
    <property type="match status" value="1"/>
</dbReference>
<dbReference type="PANTHER" id="PTHR36206:SF13">
    <property type="entry name" value="TRANSCRIPTIONAL REGULATORY PROTEIN MOC3"/>
    <property type="match status" value="1"/>
</dbReference>
<evidence type="ECO:0000256" key="5">
    <source>
        <dbReference type="ARBA" id="ARBA00023163"/>
    </source>
</evidence>
<evidence type="ECO:0000313" key="9">
    <source>
        <dbReference type="EMBL" id="KAJ9609578.1"/>
    </source>
</evidence>
<protein>
    <recommendedName>
        <fullName evidence="8">Zn(2)-C6 fungal-type domain-containing protein</fullName>
    </recommendedName>
</protein>
<dbReference type="PROSITE" id="PS50048">
    <property type="entry name" value="ZN2_CY6_FUNGAL_2"/>
    <property type="match status" value="1"/>
</dbReference>
<dbReference type="InterPro" id="IPR052360">
    <property type="entry name" value="Transcr_Regulatory_Proteins"/>
</dbReference>
<dbReference type="SMART" id="SM00066">
    <property type="entry name" value="GAL4"/>
    <property type="match status" value="1"/>
</dbReference>
<feature type="domain" description="Zn(2)-C6 fungal-type" evidence="8">
    <location>
        <begin position="38"/>
        <end position="66"/>
    </location>
</feature>
<evidence type="ECO:0000256" key="3">
    <source>
        <dbReference type="ARBA" id="ARBA00023015"/>
    </source>
</evidence>